<dbReference type="InterPro" id="IPR039425">
    <property type="entry name" value="RNA_pol_sigma-70-like"/>
</dbReference>
<keyword evidence="5" id="KW-0804">Transcription</keyword>
<keyword evidence="4" id="KW-0238">DNA-binding</keyword>
<dbReference type="InterPro" id="IPR036388">
    <property type="entry name" value="WH-like_DNA-bd_sf"/>
</dbReference>
<dbReference type="Gene3D" id="1.10.1740.10">
    <property type="match status" value="1"/>
</dbReference>
<dbReference type="Pfam" id="PF04542">
    <property type="entry name" value="Sigma70_r2"/>
    <property type="match status" value="1"/>
</dbReference>
<feature type="domain" description="RNA polymerase sigma-70 region 2" evidence="6">
    <location>
        <begin position="24"/>
        <end position="90"/>
    </location>
</feature>
<dbReference type="Gene3D" id="1.10.10.10">
    <property type="entry name" value="Winged helix-like DNA-binding domain superfamily/Winged helix DNA-binding domain"/>
    <property type="match status" value="1"/>
</dbReference>
<dbReference type="InterPro" id="IPR013325">
    <property type="entry name" value="RNA_pol_sigma_r2"/>
</dbReference>
<evidence type="ECO:0000256" key="1">
    <source>
        <dbReference type="ARBA" id="ARBA00010641"/>
    </source>
</evidence>
<evidence type="ECO:0000256" key="5">
    <source>
        <dbReference type="ARBA" id="ARBA00023163"/>
    </source>
</evidence>
<dbReference type="Pfam" id="PF08281">
    <property type="entry name" value="Sigma70_r4_2"/>
    <property type="match status" value="1"/>
</dbReference>
<dbReference type="PANTHER" id="PTHR43133:SF8">
    <property type="entry name" value="RNA POLYMERASE SIGMA FACTOR HI_1459-RELATED"/>
    <property type="match status" value="1"/>
</dbReference>
<dbReference type="AlphaFoldDB" id="A0AA37WIN4"/>
<name>A0AA37WIN4_9ALTE</name>
<keyword evidence="2" id="KW-0805">Transcription regulation</keyword>
<accession>A0AA37WIN4</accession>
<dbReference type="SUPFAM" id="SSF88659">
    <property type="entry name" value="Sigma3 and sigma4 domains of RNA polymerase sigma factors"/>
    <property type="match status" value="1"/>
</dbReference>
<dbReference type="CDD" id="cd06171">
    <property type="entry name" value="Sigma70_r4"/>
    <property type="match status" value="1"/>
</dbReference>
<dbReference type="Proteomes" id="UP001156601">
    <property type="component" value="Unassembled WGS sequence"/>
</dbReference>
<evidence type="ECO:0000313" key="9">
    <source>
        <dbReference type="Proteomes" id="UP001156601"/>
    </source>
</evidence>
<keyword evidence="3" id="KW-0731">Sigma factor</keyword>
<reference evidence="8" key="2">
    <citation type="submission" date="2023-01" db="EMBL/GenBank/DDBJ databases">
        <title>Draft genome sequence of Agaribacter marinus strain NBRC 110023.</title>
        <authorList>
            <person name="Sun Q."/>
            <person name="Mori K."/>
        </authorList>
    </citation>
    <scope>NUCLEOTIDE SEQUENCE</scope>
    <source>
        <strain evidence="8">NBRC 110023</strain>
    </source>
</reference>
<dbReference type="InterPro" id="IPR013324">
    <property type="entry name" value="RNA_pol_sigma_r3/r4-like"/>
</dbReference>
<sequence length="192" mass="21999">MFSRSDQQLVEKALTGNKKAWLELISRYEQSIFNYAMRMTSQSHDAKDLMQEIFISVFNSLHSFRGEGSFKAWLFRIAHFRSMDFYRRKKPNVSLDDSPELIDSRIDECMGGSGVGSVNIESQLIGQQSQKALLNTMQQLPFNQKVVIELKFFGQFTFDEIAQQLGVSTNTVKSRLYAALGKLKTILEVEHV</sequence>
<dbReference type="PANTHER" id="PTHR43133">
    <property type="entry name" value="RNA POLYMERASE ECF-TYPE SIGMA FACTO"/>
    <property type="match status" value="1"/>
</dbReference>
<gene>
    <name evidence="8" type="primary">rpoE_2</name>
    <name evidence="8" type="ORF">GCM10007852_04970</name>
</gene>
<dbReference type="GO" id="GO:0006352">
    <property type="term" value="P:DNA-templated transcription initiation"/>
    <property type="evidence" value="ECO:0007669"/>
    <property type="project" value="InterPro"/>
</dbReference>
<dbReference type="SUPFAM" id="SSF88946">
    <property type="entry name" value="Sigma2 domain of RNA polymerase sigma factors"/>
    <property type="match status" value="1"/>
</dbReference>
<evidence type="ECO:0000256" key="3">
    <source>
        <dbReference type="ARBA" id="ARBA00023082"/>
    </source>
</evidence>
<dbReference type="GO" id="GO:0003677">
    <property type="term" value="F:DNA binding"/>
    <property type="evidence" value="ECO:0007669"/>
    <property type="project" value="UniProtKB-KW"/>
</dbReference>
<proteinExistence type="inferred from homology"/>
<dbReference type="GO" id="GO:0016987">
    <property type="term" value="F:sigma factor activity"/>
    <property type="evidence" value="ECO:0007669"/>
    <property type="project" value="UniProtKB-KW"/>
</dbReference>
<reference evidence="8" key="1">
    <citation type="journal article" date="2014" name="Int. J. Syst. Evol. Microbiol.">
        <title>Complete genome sequence of Corynebacterium casei LMG S-19264T (=DSM 44701T), isolated from a smear-ripened cheese.</title>
        <authorList>
            <consortium name="US DOE Joint Genome Institute (JGI-PGF)"/>
            <person name="Walter F."/>
            <person name="Albersmeier A."/>
            <person name="Kalinowski J."/>
            <person name="Ruckert C."/>
        </authorList>
    </citation>
    <scope>NUCLEOTIDE SEQUENCE</scope>
    <source>
        <strain evidence="8">NBRC 110023</strain>
    </source>
</reference>
<evidence type="ECO:0000313" key="8">
    <source>
        <dbReference type="EMBL" id="GLR69589.1"/>
    </source>
</evidence>
<evidence type="ECO:0000259" key="6">
    <source>
        <dbReference type="Pfam" id="PF04542"/>
    </source>
</evidence>
<keyword evidence="9" id="KW-1185">Reference proteome</keyword>
<feature type="domain" description="RNA polymerase sigma factor 70 region 4 type 2" evidence="7">
    <location>
        <begin position="132"/>
        <end position="183"/>
    </location>
</feature>
<comment type="caution">
    <text evidence="8">The sequence shown here is derived from an EMBL/GenBank/DDBJ whole genome shotgun (WGS) entry which is preliminary data.</text>
</comment>
<evidence type="ECO:0000256" key="2">
    <source>
        <dbReference type="ARBA" id="ARBA00023015"/>
    </source>
</evidence>
<dbReference type="InterPro" id="IPR014284">
    <property type="entry name" value="RNA_pol_sigma-70_dom"/>
</dbReference>
<evidence type="ECO:0000256" key="4">
    <source>
        <dbReference type="ARBA" id="ARBA00023125"/>
    </source>
</evidence>
<dbReference type="InterPro" id="IPR007627">
    <property type="entry name" value="RNA_pol_sigma70_r2"/>
</dbReference>
<protein>
    <submittedName>
        <fullName evidence="8">ECF RNA polymerase sigma-E factor</fullName>
    </submittedName>
</protein>
<dbReference type="InterPro" id="IPR013249">
    <property type="entry name" value="RNA_pol_sigma70_r4_t2"/>
</dbReference>
<dbReference type="RefSeq" id="WP_284215911.1">
    <property type="nucleotide sequence ID" value="NZ_BSOT01000005.1"/>
</dbReference>
<dbReference type="NCBIfam" id="TIGR02937">
    <property type="entry name" value="sigma70-ECF"/>
    <property type="match status" value="1"/>
</dbReference>
<evidence type="ECO:0000259" key="7">
    <source>
        <dbReference type="Pfam" id="PF08281"/>
    </source>
</evidence>
<organism evidence="8 9">
    <name type="scientific">Agaribacter marinus</name>
    <dbReference type="NCBI Taxonomy" id="1431249"/>
    <lineage>
        <taxon>Bacteria</taxon>
        <taxon>Pseudomonadati</taxon>
        <taxon>Pseudomonadota</taxon>
        <taxon>Gammaproteobacteria</taxon>
        <taxon>Alteromonadales</taxon>
        <taxon>Alteromonadaceae</taxon>
        <taxon>Agaribacter</taxon>
    </lineage>
</organism>
<dbReference type="EMBL" id="BSOT01000005">
    <property type="protein sequence ID" value="GLR69589.1"/>
    <property type="molecule type" value="Genomic_DNA"/>
</dbReference>
<comment type="similarity">
    <text evidence="1">Belongs to the sigma-70 factor family. ECF subfamily.</text>
</comment>